<organism evidence="1 2">
    <name type="scientific">Mucilaginibacter myungsuensis</name>
    <dbReference type="NCBI Taxonomy" id="649104"/>
    <lineage>
        <taxon>Bacteria</taxon>
        <taxon>Pseudomonadati</taxon>
        <taxon>Bacteroidota</taxon>
        <taxon>Sphingobacteriia</taxon>
        <taxon>Sphingobacteriales</taxon>
        <taxon>Sphingobacteriaceae</taxon>
        <taxon>Mucilaginibacter</taxon>
    </lineage>
</organism>
<protein>
    <submittedName>
        <fullName evidence="1">Uncharacterized protein</fullName>
    </submittedName>
</protein>
<evidence type="ECO:0000313" key="1">
    <source>
        <dbReference type="EMBL" id="MBE9662344.1"/>
    </source>
</evidence>
<keyword evidence="2" id="KW-1185">Reference proteome</keyword>
<gene>
    <name evidence="1" type="ORF">IRJ16_10655</name>
</gene>
<dbReference type="AlphaFoldDB" id="A0A929PWP2"/>
<evidence type="ECO:0000313" key="2">
    <source>
        <dbReference type="Proteomes" id="UP000622475"/>
    </source>
</evidence>
<comment type="caution">
    <text evidence="1">The sequence shown here is derived from an EMBL/GenBank/DDBJ whole genome shotgun (WGS) entry which is preliminary data.</text>
</comment>
<sequence>MKKKNFIGKLLLKMTSKTAYKKYKWDMVNYQQNELNQYLIGNNKLTDLNKIKAVAAQHGELNLTHSGNAGDIIYALPTIKRIYQETNVPINFLLKLGRPMNLSNYSEHSMGNVMLNQKTADLIKPLIEGQSYINSCRVYNNEVIHIDLDFFRSGLVPQNRGNIARWCSYITGASPKLYEPWLTVEPDASYKDTIVLARSARYQNQNIDHSILAKHKLVFLGVESEYKAMKKLLPDLQWQPVDDFLHMARIIAGSKFFIGNQSFPYSIAEGLKTPRLLEVSYEVINVVPEGPNGYDFLFQEHFASLVEELSR</sequence>
<name>A0A929PWP2_9SPHI</name>
<dbReference type="Proteomes" id="UP000622475">
    <property type="component" value="Unassembled WGS sequence"/>
</dbReference>
<reference evidence="1" key="1">
    <citation type="submission" date="2020-10" db="EMBL/GenBank/DDBJ databases">
        <title>Mucilaginibacter mali sp. nov., isolated from rhizosphere soil of apple orchard.</title>
        <authorList>
            <person name="Lee J.-S."/>
            <person name="Kim H.S."/>
            <person name="Kim J.-S."/>
        </authorList>
    </citation>
    <scope>NUCLEOTIDE SEQUENCE</scope>
    <source>
        <strain evidence="1">KCTC 22746</strain>
    </source>
</reference>
<dbReference type="RefSeq" id="WP_194111515.1">
    <property type="nucleotide sequence ID" value="NZ_JADFFL010000003.1"/>
</dbReference>
<dbReference type="EMBL" id="JADFFL010000003">
    <property type="protein sequence ID" value="MBE9662344.1"/>
    <property type="molecule type" value="Genomic_DNA"/>
</dbReference>
<proteinExistence type="predicted"/>
<accession>A0A929PWP2</accession>